<evidence type="ECO:0000313" key="1">
    <source>
        <dbReference type="EMBL" id="RHG24665.1"/>
    </source>
</evidence>
<dbReference type="RefSeq" id="WP_118225157.1">
    <property type="nucleotide sequence ID" value="NZ_QRIC01000022.1"/>
</dbReference>
<proteinExistence type="predicted"/>
<dbReference type="AlphaFoldDB" id="A0A414ST86"/>
<organism evidence="1 2">
    <name type="scientific">Dorea longicatena</name>
    <dbReference type="NCBI Taxonomy" id="88431"/>
    <lineage>
        <taxon>Bacteria</taxon>
        <taxon>Bacillati</taxon>
        <taxon>Bacillota</taxon>
        <taxon>Clostridia</taxon>
        <taxon>Lachnospirales</taxon>
        <taxon>Lachnospiraceae</taxon>
        <taxon>Dorea</taxon>
    </lineage>
</organism>
<comment type="caution">
    <text evidence="1">The sequence shown here is derived from an EMBL/GenBank/DDBJ whole genome shotgun (WGS) entry which is preliminary data.</text>
</comment>
<protein>
    <recommendedName>
        <fullName evidence="3">HNH endonuclease</fullName>
    </recommendedName>
</protein>
<evidence type="ECO:0008006" key="3">
    <source>
        <dbReference type="Google" id="ProtNLM"/>
    </source>
</evidence>
<keyword evidence="2" id="KW-1185">Reference proteome</keyword>
<gene>
    <name evidence="1" type="ORF">DW265_09865</name>
</gene>
<sequence length="424" mass="50607">MANEIKINENVKTKVCKCCGRELPLSEFTLMYGKNHTNTCKECVNKKQRDSRKKSNYKKGLQQYLTDDSMHIKRQYKEINGNRILRKKVSGIKHCTRDEKFVKLFYYKDTWISNYGRCIVLEDGEYKLLKGNVNRQTGELVYTLRKEKYLKTSQTYVYKKKKVMAASLVIETFVVNYDMTNNIMIWHLNNDVKDLCYRHLYPVTEKQYKRLTELQEQSSEPLSEDVIMDVINAVEYKQDDWNPWYYRRSYEERGYIGMKQDYQEQSYLLWKNVIQRCYNKKIHVYKPEYKDKSVCEEWLNYANFKLWYDEHFISAKNNQIDLDKDLLVQGNTNYSPETCVFLVHYQNLMFEGKRGNCVYVNKDGTFSVDGKKNNSYKTYEEALEFVIVRQIEKIESIAEKCKGTIPMCAYEAMLNWDVRLAMCG</sequence>
<dbReference type="Proteomes" id="UP000284095">
    <property type="component" value="Unassembled WGS sequence"/>
</dbReference>
<reference evidence="1 2" key="1">
    <citation type="submission" date="2018-08" db="EMBL/GenBank/DDBJ databases">
        <title>A genome reference for cultivated species of the human gut microbiota.</title>
        <authorList>
            <person name="Zou Y."/>
            <person name="Xue W."/>
            <person name="Luo G."/>
        </authorList>
    </citation>
    <scope>NUCLEOTIDE SEQUENCE [LARGE SCALE GENOMIC DNA]</scope>
    <source>
        <strain evidence="1 2">AM22-22</strain>
    </source>
</reference>
<dbReference type="EMBL" id="QRIC01000022">
    <property type="protein sequence ID" value="RHG24665.1"/>
    <property type="molecule type" value="Genomic_DNA"/>
</dbReference>
<accession>A0A414ST86</accession>
<dbReference type="Gene3D" id="3.90.75.20">
    <property type="match status" value="1"/>
</dbReference>
<evidence type="ECO:0000313" key="2">
    <source>
        <dbReference type="Proteomes" id="UP000284095"/>
    </source>
</evidence>
<name>A0A414ST86_9FIRM</name>